<dbReference type="EMBL" id="JBHSMS010000015">
    <property type="protein sequence ID" value="MFC5510371.1"/>
    <property type="molecule type" value="Genomic_DNA"/>
</dbReference>
<evidence type="ECO:0000313" key="3">
    <source>
        <dbReference type="Proteomes" id="UP001596031"/>
    </source>
</evidence>
<dbReference type="Proteomes" id="UP001596031">
    <property type="component" value="Unassembled WGS sequence"/>
</dbReference>
<gene>
    <name evidence="2" type="ORF">ACFPOU_04415</name>
</gene>
<reference evidence="3" key="1">
    <citation type="journal article" date="2019" name="Int. J. Syst. Evol. Microbiol.">
        <title>The Global Catalogue of Microorganisms (GCM) 10K type strain sequencing project: providing services to taxonomists for standard genome sequencing and annotation.</title>
        <authorList>
            <consortium name="The Broad Institute Genomics Platform"/>
            <consortium name="The Broad Institute Genome Sequencing Center for Infectious Disease"/>
            <person name="Wu L."/>
            <person name="Ma J."/>
        </authorList>
    </citation>
    <scope>NUCLEOTIDE SEQUENCE [LARGE SCALE GENOMIC DNA]</scope>
    <source>
        <strain evidence="3">CCUG 38813</strain>
    </source>
</reference>
<protein>
    <submittedName>
        <fullName evidence="2">Uncharacterized protein</fullName>
    </submittedName>
</protein>
<feature type="region of interest" description="Disordered" evidence="1">
    <location>
        <begin position="1"/>
        <end position="20"/>
    </location>
</feature>
<name>A0ABW0PE95_9BURK</name>
<keyword evidence="3" id="KW-1185">Reference proteome</keyword>
<sequence>MRLRDTNFPTSVGLPDGSNEKIGKPVGLGDGWILVAIYQYIENSINIKEIPKLETFIDRAEFFTGNAPYQSAWWISKNAREVPLTGGIYPVGMGDRSPENTVGMGDG</sequence>
<dbReference type="RefSeq" id="WP_379717614.1">
    <property type="nucleotide sequence ID" value="NZ_JBHSMS010000015.1"/>
</dbReference>
<proteinExistence type="predicted"/>
<accession>A0ABW0PE95</accession>
<comment type="caution">
    <text evidence="2">The sequence shown here is derived from an EMBL/GenBank/DDBJ whole genome shotgun (WGS) entry which is preliminary data.</text>
</comment>
<organism evidence="2 3">
    <name type="scientific">Massilia jejuensis</name>
    <dbReference type="NCBI Taxonomy" id="648894"/>
    <lineage>
        <taxon>Bacteria</taxon>
        <taxon>Pseudomonadati</taxon>
        <taxon>Pseudomonadota</taxon>
        <taxon>Betaproteobacteria</taxon>
        <taxon>Burkholderiales</taxon>
        <taxon>Oxalobacteraceae</taxon>
        <taxon>Telluria group</taxon>
        <taxon>Massilia</taxon>
    </lineage>
</organism>
<evidence type="ECO:0000256" key="1">
    <source>
        <dbReference type="SAM" id="MobiDB-lite"/>
    </source>
</evidence>
<evidence type="ECO:0000313" key="2">
    <source>
        <dbReference type="EMBL" id="MFC5510371.1"/>
    </source>
</evidence>